<dbReference type="Proteomes" id="UP000054549">
    <property type="component" value="Unassembled WGS sequence"/>
</dbReference>
<dbReference type="HOGENOM" id="CLU_2721697_0_0_1"/>
<evidence type="ECO:0000256" key="1">
    <source>
        <dbReference type="SAM" id="MobiDB-lite"/>
    </source>
</evidence>
<organism evidence="2 3">
    <name type="scientific">Amanita muscaria (strain Koide BX008)</name>
    <dbReference type="NCBI Taxonomy" id="946122"/>
    <lineage>
        <taxon>Eukaryota</taxon>
        <taxon>Fungi</taxon>
        <taxon>Dikarya</taxon>
        <taxon>Basidiomycota</taxon>
        <taxon>Agaricomycotina</taxon>
        <taxon>Agaricomycetes</taxon>
        <taxon>Agaricomycetidae</taxon>
        <taxon>Agaricales</taxon>
        <taxon>Pluteineae</taxon>
        <taxon>Amanitaceae</taxon>
        <taxon>Amanita</taxon>
    </lineage>
</organism>
<evidence type="ECO:0000313" key="2">
    <source>
        <dbReference type="EMBL" id="KIL64655.1"/>
    </source>
</evidence>
<reference evidence="2 3" key="1">
    <citation type="submission" date="2014-04" db="EMBL/GenBank/DDBJ databases">
        <title>Evolutionary Origins and Diversification of the Mycorrhizal Mutualists.</title>
        <authorList>
            <consortium name="DOE Joint Genome Institute"/>
            <consortium name="Mycorrhizal Genomics Consortium"/>
            <person name="Kohler A."/>
            <person name="Kuo A."/>
            <person name="Nagy L.G."/>
            <person name="Floudas D."/>
            <person name="Copeland A."/>
            <person name="Barry K.W."/>
            <person name="Cichocki N."/>
            <person name="Veneault-Fourrey C."/>
            <person name="LaButti K."/>
            <person name="Lindquist E.A."/>
            <person name="Lipzen A."/>
            <person name="Lundell T."/>
            <person name="Morin E."/>
            <person name="Murat C."/>
            <person name="Riley R."/>
            <person name="Ohm R."/>
            <person name="Sun H."/>
            <person name="Tunlid A."/>
            <person name="Henrissat B."/>
            <person name="Grigoriev I.V."/>
            <person name="Hibbett D.S."/>
            <person name="Martin F."/>
        </authorList>
    </citation>
    <scope>NUCLEOTIDE SEQUENCE [LARGE SCALE GENOMIC DNA]</scope>
    <source>
        <strain evidence="2 3">Koide BX008</strain>
    </source>
</reference>
<protein>
    <submittedName>
        <fullName evidence="2">Uncharacterized protein</fullName>
    </submittedName>
</protein>
<dbReference type="EMBL" id="KN818248">
    <property type="protein sequence ID" value="KIL64655.1"/>
    <property type="molecule type" value="Genomic_DNA"/>
</dbReference>
<gene>
    <name evidence="2" type="ORF">M378DRAFT_163127</name>
</gene>
<name>A0A0C2SN54_AMAMK</name>
<dbReference type="InParanoid" id="A0A0C2SN54"/>
<proteinExistence type="predicted"/>
<evidence type="ECO:0000313" key="3">
    <source>
        <dbReference type="Proteomes" id="UP000054549"/>
    </source>
</evidence>
<feature type="region of interest" description="Disordered" evidence="1">
    <location>
        <begin position="1"/>
        <end position="72"/>
    </location>
</feature>
<keyword evidence="3" id="KW-1185">Reference proteome</keyword>
<feature type="compositionally biased region" description="Low complexity" evidence="1">
    <location>
        <begin position="46"/>
        <end position="59"/>
    </location>
</feature>
<dbReference type="AlphaFoldDB" id="A0A0C2SN54"/>
<feature type="compositionally biased region" description="Polar residues" evidence="1">
    <location>
        <begin position="36"/>
        <end position="45"/>
    </location>
</feature>
<sequence>MDPSHTPEPTGPTRKRALSIENAPIAEPRKRPRVSAISQFQNQLRGGSPSVTSGVSGSSRIDASLVHDQLHR</sequence>
<accession>A0A0C2SN54</accession>